<dbReference type="EMBL" id="CAJVPK010004412">
    <property type="protein sequence ID" value="CAG8636446.1"/>
    <property type="molecule type" value="Genomic_DNA"/>
</dbReference>
<gene>
    <name evidence="2" type="ORF">DEBURN_LOCUS10991</name>
</gene>
<accession>A0A9N9DI32</accession>
<dbReference type="Proteomes" id="UP000789706">
    <property type="component" value="Unassembled WGS sequence"/>
</dbReference>
<sequence>MLKEIQKKWKNDDFKNDWSKYIAERLVSESINASYKVQKSYNYEVSSYSLPIEESENDNQIGKQGNNNENEENRDDHDSQDQ</sequence>
<dbReference type="OrthoDB" id="2442088at2759"/>
<comment type="caution">
    <text evidence="2">The sequence shown here is derived from an EMBL/GenBank/DDBJ whole genome shotgun (WGS) entry which is preliminary data.</text>
</comment>
<feature type="region of interest" description="Disordered" evidence="1">
    <location>
        <begin position="52"/>
        <end position="82"/>
    </location>
</feature>
<keyword evidence="3" id="KW-1185">Reference proteome</keyword>
<organism evidence="2 3">
    <name type="scientific">Diversispora eburnea</name>
    <dbReference type="NCBI Taxonomy" id="1213867"/>
    <lineage>
        <taxon>Eukaryota</taxon>
        <taxon>Fungi</taxon>
        <taxon>Fungi incertae sedis</taxon>
        <taxon>Mucoromycota</taxon>
        <taxon>Glomeromycotina</taxon>
        <taxon>Glomeromycetes</taxon>
        <taxon>Diversisporales</taxon>
        <taxon>Diversisporaceae</taxon>
        <taxon>Diversispora</taxon>
    </lineage>
</organism>
<evidence type="ECO:0000313" key="2">
    <source>
        <dbReference type="EMBL" id="CAG8636446.1"/>
    </source>
</evidence>
<name>A0A9N9DI32_9GLOM</name>
<reference evidence="2" key="1">
    <citation type="submission" date="2021-06" db="EMBL/GenBank/DDBJ databases">
        <authorList>
            <person name="Kallberg Y."/>
            <person name="Tangrot J."/>
            <person name="Rosling A."/>
        </authorList>
    </citation>
    <scope>NUCLEOTIDE SEQUENCE</scope>
    <source>
        <strain evidence="2">AZ414A</strain>
    </source>
</reference>
<proteinExistence type="predicted"/>
<protein>
    <submittedName>
        <fullName evidence="2">3117_t:CDS:1</fullName>
    </submittedName>
</protein>
<evidence type="ECO:0000313" key="3">
    <source>
        <dbReference type="Proteomes" id="UP000789706"/>
    </source>
</evidence>
<feature type="non-terminal residue" evidence="2">
    <location>
        <position position="82"/>
    </location>
</feature>
<evidence type="ECO:0000256" key="1">
    <source>
        <dbReference type="SAM" id="MobiDB-lite"/>
    </source>
</evidence>
<dbReference type="AlphaFoldDB" id="A0A9N9DI32"/>